<dbReference type="Gene3D" id="3.40.640.10">
    <property type="entry name" value="Type I PLP-dependent aspartate aminotransferase-like (Major domain)"/>
    <property type="match status" value="1"/>
</dbReference>
<dbReference type="Pfam" id="PF00155">
    <property type="entry name" value="Aminotran_1_2"/>
    <property type="match status" value="1"/>
</dbReference>
<dbReference type="OrthoDB" id="1489696at2"/>
<dbReference type="Gene3D" id="3.90.1150.10">
    <property type="entry name" value="Aspartate Aminotransferase, domain 1"/>
    <property type="match status" value="1"/>
</dbReference>
<evidence type="ECO:0000313" key="8">
    <source>
        <dbReference type="Proteomes" id="UP000075606"/>
    </source>
</evidence>
<evidence type="ECO:0000256" key="4">
    <source>
        <dbReference type="ARBA" id="ARBA00022679"/>
    </source>
</evidence>
<dbReference type="InterPro" id="IPR051326">
    <property type="entry name" value="Kynurenine-oxoglutarate_AT"/>
</dbReference>
<evidence type="ECO:0000313" key="7">
    <source>
        <dbReference type="EMBL" id="KYG76150.1"/>
    </source>
</evidence>
<organism evidence="7 8">
    <name type="scientific">Roseivirga spongicola</name>
    <dbReference type="NCBI Taxonomy" id="333140"/>
    <lineage>
        <taxon>Bacteria</taxon>
        <taxon>Pseudomonadati</taxon>
        <taxon>Bacteroidota</taxon>
        <taxon>Cytophagia</taxon>
        <taxon>Cytophagales</taxon>
        <taxon>Roseivirgaceae</taxon>
        <taxon>Roseivirga</taxon>
    </lineage>
</organism>
<evidence type="ECO:0000256" key="5">
    <source>
        <dbReference type="ARBA" id="ARBA00022898"/>
    </source>
</evidence>
<evidence type="ECO:0000256" key="2">
    <source>
        <dbReference type="ARBA" id="ARBA00007441"/>
    </source>
</evidence>
<dbReference type="CDD" id="cd00609">
    <property type="entry name" value="AAT_like"/>
    <property type="match status" value="1"/>
</dbReference>
<sequence>MQIESKLPNVGITIFTKMSKMAQEYGAINLSQGFPDFDVAPELIEKVCHYMKQGQNQYPPMAGVLNLREAIAEKIERSHDWLPQVENVLVTCGAIEAIFNTISAFVHSGDEVIIMNPAYDAYEAIIDLQGAKAVGVNLQPKDYSIDWPAVEQAITDKTRMIIINSPHNPSGATISKDDLKELERLTKDTEILVLSDEVYEHIVFDGKEHNSILASEELRKRAVATFSFGKTFHATGWRMGYLVGPDFLMKEILKIHQYNTFTIHAPSQYAIADYLKTPENYESIAAMYQEKRDFFLKAMEGSRFKPVKSSGTYFQLMDYSAISDKPDIEMAEWLTKEIGVAAIPTSVFYQDGQDNKVLRFCFAKNEETLKAAADKLKEL</sequence>
<evidence type="ECO:0000256" key="3">
    <source>
        <dbReference type="ARBA" id="ARBA00022576"/>
    </source>
</evidence>
<comment type="cofactor">
    <cofactor evidence="1">
        <name>pyridoxal 5'-phosphate</name>
        <dbReference type="ChEBI" id="CHEBI:597326"/>
    </cofactor>
</comment>
<evidence type="ECO:0000256" key="1">
    <source>
        <dbReference type="ARBA" id="ARBA00001933"/>
    </source>
</evidence>
<dbReference type="FunFam" id="3.40.640.10:FF:000033">
    <property type="entry name" value="Aspartate aminotransferase"/>
    <property type="match status" value="1"/>
</dbReference>
<name>A0A150XBU1_9BACT</name>
<dbReference type="NCBIfam" id="NF006569">
    <property type="entry name" value="PRK09082.1"/>
    <property type="match status" value="1"/>
</dbReference>
<keyword evidence="4 7" id="KW-0808">Transferase</keyword>
<dbReference type="EMBL" id="LRPC01000012">
    <property type="protein sequence ID" value="KYG76150.1"/>
    <property type="molecule type" value="Genomic_DNA"/>
</dbReference>
<dbReference type="InterPro" id="IPR015424">
    <property type="entry name" value="PyrdxlP-dep_Trfase"/>
</dbReference>
<keyword evidence="3 7" id="KW-0032">Aminotransferase</keyword>
<protein>
    <submittedName>
        <fullName evidence="7">Aminotransferase</fullName>
    </submittedName>
</protein>
<keyword evidence="8" id="KW-1185">Reference proteome</keyword>
<dbReference type="InterPro" id="IPR015421">
    <property type="entry name" value="PyrdxlP-dep_Trfase_major"/>
</dbReference>
<gene>
    <name evidence="7" type="ORF">AWW68_07200</name>
</gene>
<dbReference type="SUPFAM" id="SSF53383">
    <property type="entry name" value="PLP-dependent transferases"/>
    <property type="match status" value="1"/>
</dbReference>
<dbReference type="STRING" id="333140.AWW68_07200"/>
<dbReference type="GO" id="GO:0005737">
    <property type="term" value="C:cytoplasm"/>
    <property type="evidence" value="ECO:0007669"/>
    <property type="project" value="TreeGrafter"/>
</dbReference>
<dbReference type="InterPro" id="IPR015422">
    <property type="entry name" value="PyrdxlP-dep_Trfase_small"/>
</dbReference>
<comment type="caution">
    <text evidence="7">The sequence shown here is derived from an EMBL/GenBank/DDBJ whole genome shotgun (WGS) entry which is preliminary data.</text>
</comment>
<dbReference type="PANTHER" id="PTHR43807">
    <property type="entry name" value="FI04487P"/>
    <property type="match status" value="1"/>
</dbReference>
<dbReference type="GO" id="GO:0030170">
    <property type="term" value="F:pyridoxal phosphate binding"/>
    <property type="evidence" value="ECO:0007669"/>
    <property type="project" value="InterPro"/>
</dbReference>
<keyword evidence="5" id="KW-0663">Pyridoxal phosphate</keyword>
<proteinExistence type="inferred from homology"/>
<dbReference type="InterPro" id="IPR004839">
    <property type="entry name" value="Aminotransferase_I/II_large"/>
</dbReference>
<dbReference type="GO" id="GO:0016212">
    <property type="term" value="F:kynurenine-oxoglutarate transaminase activity"/>
    <property type="evidence" value="ECO:0007669"/>
    <property type="project" value="TreeGrafter"/>
</dbReference>
<reference evidence="7 8" key="1">
    <citation type="submission" date="2016-01" db="EMBL/GenBank/DDBJ databases">
        <title>Genome sequencing of Roseivirga spongicola UST030701-084.</title>
        <authorList>
            <person name="Selvaratnam C."/>
            <person name="Thevarajoo S."/>
            <person name="Goh K.M."/>
            <person name="Ee R."/>
            <person name="Chan K.-G."/>
            <person name="Chong C.S."/>
        </authorList>
    </citation>
    <scope>NUCLEOTIDE SEQUENCE [LARGE SCALE GENOMIC DNA]</scope>
    <source>
        <strain evidence="7 8">UST030701-084</strain>
    </source>
</reference>
<comment type="similarity">
    <text evidence="2">Belongs to the class-I pyridoxal-phosphate-dependent aminotransferase family.</text>
</comment>
<accession>A0A150XBU1</accession>
<dbReference type="AlphaFoldDB" id="A0A150XBU1"/>
<dbReference type="Proteomes" id="UP000075606">
    <property type="component" value="Unassembled WGS sequence"/>
</dbReference>
<dbReference type="PANTHER" id="PTHR43807:SF20">
    <property type="entry name" value="FI04487P"/>
    <property type="match status" value="1"/>
</dbReference>
<feature type="domain" description="Aminotransferase class I/classII large" evidence="6">
    <location>
        <begin position="28"/>
        <end position="376"/>
    </location>
</feature>
<dbReference type="RefSeq" id="WP_068220765.1">
    <property type="nucleotide sequence ID" value="NZ_LRPC01000012.1"/>
</dbReference>
<evidence type="ECO:0000259" key="6">
    <source>
        <dbReference type="Pfam" id="PF00155"/>
    </source>
</evidence>